<dbReference type="Proteomes" id="UP000003146">
    <property type="component" value="Unassembled WGS sequence"/>
</dbReference>
<dbReference type="HOGENOM" id="CLU_033139_1_0_10"/>
<dbReference type="InterPro" id="IPR050090">
    <property type="entry name" value="Tyrosine_recombinase_XerCD"/>
</dbReference>
<reference evidence="6 7" key="2">
    <citation type="submission" date="2008-04" db="EMBL/GenBank/DDBJ databases">
        <authorList>
            <person name="Fulton L."/>
            <person name="Clifton S."/>
            <person name="Fulton B."/>
            <person name="Xu J."/>
            <person name="Minx P."/>
            <person name="Pepin K.H."/>
            <person name="Johnson M."/>
            <person name="Thiruvilangam P."/>
            <person name="Bhonagiri V."/>
            <person name="Nash W.E."/>
            <person name="Mardis E.R."/>
            <person name="Wilson R.K."/>
        </authorList>
    </citation>
    <scope>NUCLEOTIDE SEQUENCE [LARGE SCALE GENOMIC DNA]</scope>
    <source>
        <strain evidence="6 7">DSM 17136</strain>
    </source>
</reference>
<dbReference type="Pfam" id="PF00589">
    <property type="entry name" value="Phage_integrase"/>
    <property type="match status" value="1"/>
</dbReference>
<dbReference type="Gene3D" id="1.10.443.10">
    <property type="entry name" value="Intergrase catalytic core"/>
    <property type="match status" value="1"/>
</dbReference>
<keyword evidence="2" id="KW-0238">DNA-binding</keyword>
<evidence type="ECO:0000259" key="4">
    <source>
        <dbReference type="PROSITE" id="PS51898"/>
    </source>
</evidence>
<evidence type="ECO:0000313" key="6">
    <source>
        <dbReference type="EMBL" id="EDV01006.1"/>
    </source>
</evidence>
<dbReference type="PANTHER" id="PTHR30349">
    <property type="entry name" value="PHAGE INTEGRASE-RELATED"/>
    <property type="match status" value="1"/>
</dbReference>
<dbReference type="eggNOG" id="COG4974">
    <property type="taxonomic scope" value="Bacteria"/>
</dbReference>
<dbReference type="InterPro" id="IPR002104">
    <property type="entry name" value="Integrase_catalytic"/>
</dbReference>
<dbReference type="SUPFAM" id="SSF56349">
    <property type="entry name" value="DNA breaking-rejoining enzymes"/>
    <property type="match status" value="1"/>
</dbReference>
<feature type="domain" description="Tyr recombinase" evidence="4">
    <location>
        <begin position="162"/>
        <end position="328"/>
    </location>
</feature>
<comment type="similarity">
    <text evidence="1">Belongs to the 'phage' integrase family.</text>
</comment>
<organism evidence="6 7">
    <name type="scientific">Phocaeicola coprocola DSM 17136</name>
    <dbReference type="NCBI Taxonomy" id="470145"/>
    <lineage>
        <taxon>Bacteria</taxon>
        <taxon>Pseudomonadati</taxon>
        <taxon>Bacteroidota</taxon>
        <taxon>Bacteroidia</taxon>
        <taxon>Bacteroidales</taxon>
        <taxon>Bacteroidaceae</taxon>
        <taxon>Phocaeicola</taxon>
    </lineage>
</organism>
<dbReference type="InterPro" id="IPR011010">
    <property type="entry name" value="DNA_brk_join_enz"/>
</dbReference>
<dbReference type="InterPro" id="IPR025269">
    <property type="entry name" value="SAM-like_dom"/>
</dbReference>
<dbReference type="Pfam" id="PF13102">
    <property type="entry name" value="Phage_int_SAM_5"/>
    <property type="match status" value="1"/>
</dbReference>
<evidence type="ECO:0000256" key="1">
    <source>
        <dbReference type="ARBA" id="ARBA00008857"/>
    </source>
</evidence>
<sequence length="337" mass="39331">MKVITREALGIYIFAKPANQQERDFNARMMKKAEILRNRRYEAIFNENNGFFDKAKMKGDFLAYFKGLADRKNIKWQHVYKHFERFVNGKCTFEEVDVDLCRKFMEYLLNAPQSIHTSQKLHINSAAGYWSAFRAVLHTAYRDRKIKENPNGFLDRIECIPTMREHLSQEELIRLAETPCEEEVLKRAFLFGCLTGLRKSDIRQLTWQQIQPYTNGKMFVTTRMQKTKQIVHNPISDEAYGLLGERHEGLIFDGFKDKMLQGPLKRWLLAAGITKKITFHCTRHSFGSLHVEMGTDMAVIQAYLGHKNITTTQIYSKMAAQQMCEVVDKITLKRKEA</sequence>
<comment type="caution">
    <text evidence="6">The sequence shown here is derived from an EMBL/GenBank/DDBJ whole genome shotgun (WGS) entry which is preliminary data.</text>
</comment>
<dbReference type="STRING" id="470145.BACCOP_01929"/>
<dbReference type="GO" id="GO:0003677">
    <property type="term" value="F:DNA binding"/>
    <property type="evidence" value="ECO:0007669"/>
    <property type="project" value="UniProtKB-KW"/>
</dbReference>
<gene>
    <name evidence="6" type="ORF">BACCOP_01929</name>
    <name evidence="5" type="ORF">BACCOP_01941</name>
</gene>
<evidence type="ECO:0000256" key="2">
    <source>
        <dbReference type="ARBA" id="ARBA00023125"/>
    </source>
</evidence>
<reference evidence="6 7" key="1">
    <citation type="submission" date="2008-04" db="EMBL/GenBank/DDBJ databases">
        <title>Draft genome sequence of Bacteroides coprocola (DSM 17136).</title>
        <authorList>
            <person name="Sudarsanam P."/>
            <person name="Ley R."/>
            <person name="Guruge J."/>
            <person name="Turnbaugh P.J."/>
            <person name="Mahowald M."/>
            <person name="Liep D."/>
            <person name="Gordon J."/>
        </authorList>
    </citation>
    <scope>NUCLEOTIDE SEQUENCE [LARGE SCALE GENOMIC DNA]</scope>
    <source>
        <strain evidence="6 7">DSM 17136</strain>
    </source>
</reference>
<protein>
    <submittedName>
        <fullName evidence="6">Site-specific recombinase, phage integrase family</fullName>
    </submittedName>
</protein>
<dbReference type="CDD" id="cd01185">
    <property type="entry name" value="INTN1_C_like"/>
    <property type="match status" value="1"/>
</dbReference>
<dbReference type="EMBL" id="ABIY02000084">
    <property type="protein sequence ID" value="EDV01006.1"/>
    <property type="molecule type" value="Genomic_DNA"/>
</dbReference>
<dbReference type="PROSITE" id="PS51898">
    <property type="entry name" value="TYR_RECOMBINASE"/>
    <property type="match status" value="1"/>
</dbReference>
<evidence type="ECO:0000313" key="5">
    <source>
        <dbReference type="EMBL" id="EDV00976.1"/>
    </source>
</evidence>
<dbReference type="Gene3D" id="1.10.150.130">
    <property type="match status" value="1"/>
</dbReference>
<dbReference type="InterPro" id="IPR013762">
    <property type="entry name" value="Integrase-like_cat_sf"/>
</dbReference>
<name>B3JJ64_9BACT</name>
<dbReference type="AlphaFoldDB" id="B3JJ64"/>
<dbReference type="GO" id="GO:0015074">
    <property type="term" value="P:DNA integration"/>
    <property type="evidence" value="ECO:0007669"/>
    <property type="project" value="InterPro"/>
</dbReference>
<evidence type="ECO:0000313" key="7">
    <source>
        <dbReference type="Proteomes" id="UP000003146"/>
    </source>
</evidence>
<dbReference type="EMBL" id="ABIY02000085">
    <property type="protein sequence ID" value="EDV00976.1"/>
    <property type="molecule type" value="Genomic_DNA"/>
</dbReference>
<proteinExistence type="inferred from homology"/>
<keyword evidence="3" id="KW-0233">DNA recombination</keyword>
<dbReference type="GO" id="GO:0006310">
    <property type="term" value="P:DNA recombination"/>
    <property type="evidence" value="ECO:0007669"/>
    <property type="project" value="UniProtKB-KW"/>
</dbReference>
<dbReference type="InterPro" id="IPR010998">
    <property type="entry name" value="Integrase_recombinase_N"/>
</dbReference>
<accession>B3JJ64</accession>
<evidence type="ECO:0000256" key="3">
    <source>
        <dbReference type="ARBA" id="ARBA00023172"/>
    </source>
</evidence>
<dbReference type="PANTHER" id="PTHR30349:SF64">
    <property type="entry name" value="PROPHAGE INTEGRASE INTD-RELATED"/>
    <property type="match status" value="1"/>
</dbReference>